<dbReference type="AlphaFoldDB" id="A0A0F8U5D2"/>
<evidence type="ECO:0000256" key="1">
    <source>
        <dbReference type="SAM" id="MobiDB-lite"/>
    </source>
</evidence>
<dbReference type="Proteomes" id="UP000034291">
    <property type="component" value="Unassembled WGS sequence"/>
</dbReference>
<sequence>MARNVSHGRGGAGQGNIYSGETRTTTPRDLITPTIKQEVYTTGRGGSGNMMHNDPDRPEIARESQDVEVPPMRGRETPHHTGRGGAANAYIPTPDEEKKVREEEDEQLRRVYTAKSTRERSRDVEERRRGADADADADPERGRSSQ</sequence>
<dbReference type="InterPro" id="IPR022024">
    <property type="entry name" value="DUF3602"/>
</dbReference>
<feature type="compositionally biased region" description="Basic and acidic residues" evidence="1">
    <location>
        <begin position="53"/>
        <end position="65"/>
    </location>
</feature>
<protein>
    <submittedName>
        <fullName evidence="2">Uncharacterized protein</fullName>
    </submittedName>
</protein>
<organism evidence="2 3">
    <name type="scientific">Aspergillus rambellii</name>
    <dbReference type="NCBI Taxonomy" id="308745"/>
    <lineage>
        <taxon>Eukaryota</taxon>
        <taxon>Fungi</taxon>
        <taxon>Dikarya</taxon>
        <taxon>Ascomycota</taxon>
        <taxon>Pezizomycotina</taxon>
        <taxon>Eurotiomycetes</taxon>
        <taxon>Eurotiomycetidae</taxon>
        <taxon>Eurotiales</taxon>
        <taxon>Aspergillaceae</taxon>
        <taxon>Aspergillus</taxon>
        <taxon>Aspergillus subgen. Nidulantes</taxon>
    </lineage>
</organism>
<comment type="caution">
    <text evidence="2">The sequence shown here is derived from an EMBL/GenBank/DDBJ whole genome shotgun (WGS) entry which is preliminary data.</text>
</comment>
<dbReference type="PANTHER" id="PTHR34693">
    <property type="entry name" value="PROTEIN PAR32"/>
    <property type="match status" value="1"/>
</dbReference>
<evidence type="ECO:0000313" key="2">
    <source>
        <dbReference type="EMBL" id="KKK14763.1"/>
    </source>
</evidence>
<gene>
    <name evidence="2" type="ORF">ARAM_006550</name>
</gene>
<dbReference type="OrthoDB" id="3063476at2759"/>
<feature type="compositionally biased region" description="Basic and acidic residues" evidence="1">
    <location>
        <begin position="116"/>
        <end position="146"/>
    </location>
</feature>
<dbReference type="EMBL" id="JZBS01003490">
    <property type="protein sequence ID" value="KKK14763.1"/>
    <property type="molecule type" value="Genomic_DNA"/>
</dbReference>
<accession>A0A0F8U5D2</accession>
<keyword evidence="3" id="KW-1185">Reference proteome</keyword>
<feature type="region of interest" description="Disordered" evidence="1">
    <location>
        <begin position="1"/>
        <end position="146"/>
    </location>
</feature>
<reference evidence="2 3" key="1">
    <citation type="submission" date="2015-02" db="EMBL/GenBank/DDBJ databases">
        <title>Draft Genome Sequences of Two Closely-Related Aflatoxigenic Aspergillus Species Obtained from the Cote d'Ivoire.</title>
        <authorList>
            <person name="Moore G.G."/>
            <person name="Beltz S.B."/>
            <person name="Mack B.M."/>
        </authorList>
    </citation>
    <scope>NUCLEOTIDE SEQUENCE [LARGE SCALE GENOMIC DNA]</scope>
    <source>
        <strain evidence="2 3">SRRC1468</strain>
    </source>
</reference>
<dbReference type="InterPro" id="IPR053203">
    <property type="entry name" value="Cisplatin_resist-associated"/>
</dbReference>
<feature type="compositionally biased region" description="Polar residues" evidence="1">
    <location>
        <begin position="16"/>
        <end position="27"/>
    </location>
</feature>
<dbReference type="PANTHER" id="PTHR34693:SF1">
    <property type="entry name" value="PROTEIN PAR32"/>
    <property type="match status" value="1"/>
</dbReference>
<name>A0A0F8U5D2_9EURO</name>
<proteinExistence type="predicted"/>
<evidence type="ECO:0000313" key="3">
    <source>
        <dbReference type="Proteomes" id="UP000034291"/>
    </source>
</evidence>
<dbReference type="Pfam" id="PF12223">
    <property type="entry name" value="DUF3602"/>
    <property type="match status" value="1"/>
</dbReference>